<keyword evidence="8" id="KW-0547">Nucleotide-binding</keyword>
<evidence type="ECO:0000256" key="1">
    <source>
        <dbReference type="ARBA" id="ARBA00000085"/>
    </source>
</evidence>
<dbReference type="CDD" id="cd06225">
    <property type="entry name" value="HAMP"/>
    <property type="match status" value="1"/>
</dbReference>
<dbReference type="SUPFAM" id="SSF55874">
    <property type="entry name" value="ATPase domain of HSP90 chaperone/DNA topoisomerase II/histidine kinase"/>
    <property type="match status" value="1"/>
</dbReference>
<dbReference type="InterPro" id="IPR003594">
    <property type="entry name" value="HATPase_dom"/>
</dbReference>
<keyword evidence="13 14" id="KW-0472">Membrane</keyword>
<dbReference type="GO" id="GO:0005886">
    <property type="term" value="C:plasma membrane"/>
    <property type="evidence" value="ECO:0007669"/>
    <property type="project" value="UniProtKB-SubCell"/>
</dbReference>
<keyword evidence="11 14" id="KW-1133">Transmembrane helix</keyword>
<keyword evidence="5" id="KW-0597">Phosphoprotein</keyword>
<comment type="catalytic activity">
    <reaction evidence="1">
        <text>ATP + protein L-histidine = ADP + protein N-phospho-L-histidine.</text>
        <dbReference type="EC" id="2.7.13.3"/>
    </reaction>
</comment>
<reference evidence="18" key="1">
    <citation type="submission" date="2016-10" db="EMBL/GenBank/DDBJ databases">
        <authorList>
            <person name="Varghese N."/>
            <person name="Submissions S."/>
        </authorList>
    </citation>
    <scope>NUCLEOTIDE SEQUENCE [LARGE SCALE GENOMIC DNA]</scope>
    <source>
        <strain evidence="18">CGMCC 1.8946</strain>
    </source>
</reference>
<dbReference type="InterPro" id="IPR004358">
    <property type="entry name" value="Sig_transdc_His_kin-like_C"/>
</dbReference>
<evidence type="ECO:0000259" key="16">
    <source>
        <dbReference type="PROSITE" id="PS50885"/>
    </source>
</evidence>
<dbReference type="RefSeq" id="WP_090668405.1">
    <property type="nucleotide sequence ID" value="NZ_FMTT01000006.1"/>
</dbReference>
<dbReference type="Gene3D" id="3.30.565.10">
    <property type="entry name" value="Histidine kinase-like ATPase, C-terminal domain"/>
    <property type="match status" value="1"/>
</dbReference>
<dbReference type="SMART" id="SM00388">
    <property type="entry name" value="HisKA"/>
    <property type="match status" value="1"/>
</dbReference>
<dbReference type="InterPro" id="IPR003660">
    <property type="entry name" value="HAMP_dom"/>
</dbReference>
<proteinExistence type="predicted"/>
<dbReference type="InterPro" id="IPR005467">
    <property type="entry name" value="His_kinase_dom"/>
</dbReference>
<keyword evidence="7 14" id="KW-0812">Transmembrane</keyword>
<dbReference type="Gene3D" id="1.10.287.130">
    <property type="match status" value="1"/>
</dbReference>
<dbReference type="EMBL" id="FMTT01000006">
    <property type="protein sequence ID" value="SCW41805.1"/>
    <property type="molecule type" value="Genomic_DNA"/>
</dbReference>
<dbReference type="InterPro" id="IPR036890">
    <property type="entry name" value="HATPase_C_sf"/>
</dbReference>
<dbReference type="PROSITE" id="PS50109">
    <property type="entry name" value="HIS_KIN"/>
    <property type="match status" value="1"/>
</dbReference>
<feature type="domain" description="HAMP" evidence="16">
    <location>
        <begin position="176"/>
        <end position="231"/>
    </location>
</feature>
<keyword evidence="12" id="KW-0902">Two-component regulatory system</keyword>
<keyword evidence="9 17" id="KW-0418">Kinase</keyword>
<evidence type="ECO:0000256" key="12">
    <source>
        <dbReference type="ARBA" id="ARBA00023012"/>
    </source>
</evidence>
<dbReference type="EC" id="2.7.13.3" evidence="3"/>
<dbReference type="InterPro" id="IPR050428">
    <property type="entry name" value="TCS_sensor_his_kinase"/>
</dbReference>
<evidence type="ECO:0000256" key="6">
    <source>
        <dbReference type="ARBA" id="ARBA00022679"/>
    </source>
</evidence>
<dbReference type="Pfam" id="PF00672">
    <property type="entry name" value="HAMP"/>
    <property type="match status" value="1"/>
</dbReference>
<dbReference type="SMART" id="SM00304">
    <property type="entry name" value="HAMP"/>
    <property type="match status" value="1"/>
</dbReference>
<dbReference type="SUPFAM" id="SSF47384">
    <property type="entry name" value="Homodimeric domain of signal transducing histidine kinase"/>
    <property type="match status" value="1"/>
</dbReference>
<protein>
    <recommendedName>
        <fullName evidence="3">histidine kinase</fullName>
        <ecNumber evidence="3">2.7.13.3</ecNumber>
    </recommendedName>
</protein>
<dbReference type="OrthoDB" id="9786919at2"/>
<dbReference type="AlphaFoldDB" id="A0A1G4QBH6"/>
<feature type="transmembrane region" description="Helical" evidence="14">
    <location>
        <begin position="151"/>
        <end position="174"/>
    </location>
</feature>
<feature type="transmembrane region" description="Helical" evidence="14">
    <location>
        <begin position="7"/>
        <end position="30"/>
    </location>
</feature>
<dbReference type="PANTHER" id="PTHR45436:SF5">
    <property type="entry name" value="SENSOR HISTIDINE KINASE TRCS"/>
    <property type="match status" value="1"/>
</dbReference>
<dbReference type="PROSITE" id="PS50885">
    <property type="entry name" value="HAMP"/>
    <property type="match status" value="1"/>
</dbReference>
<evidence type="ECO:0000313" key="17">
    <source>
        <dbReference type="EMBL" id="SCW41805.1"/>
    </source>
</evidence>
<evidence type="ECO:0000256" key="11">
    <source>
        <dbReference type="ARBA" id="ARBA00022989"/>
    </source>
</evidence>
<evidence type="ECO:0000256" key="13">
    <source>
        <dbReference type="ARBA" id="ARBA00023136"/>
    </source>
</evidence>
<dbReference type="PRINTS" id="PR00344">
    <property type="entry name" value="BCTRLSENSOR"/>
</dbReference>
<evidence type="ECO:0000256" key="3">
    <source>
        <dbReference type="ARBA" id="ARBA00012438"/>
    </source>
</evidence>
<dbReference type="FunFam" id="3.30.565.10:FF:000006">
    <property type="entry name" value="Sensor histidine kinase WalK"/>
    <property type="match status" value="1"/>
</dbReference>
<dbReference type="SMART" id="SM00387">
    <property type="entry name" value="HATPase_c"/>
    <property type="match status" value="1"/>
</dbReference>
<accession>A0A1G4QBH6</accession>
<feature type="domain" description="Histidine kinase" evidence="15">
    <location>
        <begin position="239"/>
        <end position="451"/>
    </location>
</feature>
<dbReference type="GO" id="GO:0005524">
    <property type="term" value="F:ATP binding"/>
    <property type="evidence" value="ECO:0007669"/>
    <property type="project" value="UniProtKB-KW"/>
</dbReference>
<dbReference type="Proteomes" id="UP000198601">
    <property type="component" value="Unassembled WGS sequence"/>
</dbReference>
<evidence type="ECO:0000256" key="9">
    <source>
        <dbReference type="ARBA" id="ARBA00022777"/>
    </source>
</evidence>
<dbReference type="CDD" id="cd00082">
    <property type="entry name" value="HisKA"/>
    <property type="match status" value="1"/>
</dbReference>
<dbReference type="GO" id="GO:0000155">
    <property type="term" value="F:phosphorelay sensor kinase activity"/>
    <property type="evidence" value="ECO:0007669"/>
    <property type="project" value="InterPro"/>
</dbReference>
<evidence type="ECO:0000256" key="5">
    <source>
        <dbReference type="ARBA" id="ARBA00022553"/>
    </source>
</evidence>
<dbReference type="PANTHER" id="PTHR45436">
    <property type="entry name" value="SENSOR HISTIDINE KINASE YKOH"/>
    <property type="match status" value="1"/>
</dbReference>
<evidence type="ECO:0000313" key="18">
    <source>
        <dbReference type="Proteomes" id="UP000198601"/>
    </source>
</evidence>
<dbReference type="FunFam" id="1.10.287.130:FF:000001">
    <property type="entry name" value="Two-component sensor histidine kinase"/>
    <property type="match status" value="1"/>
</dbReference>
<dbReference type="SUPFAM" id="SSF158472">
    <property type="entry name" value="HAMP domain-like"/>
    <property type="match status" value="1"/>
</dbReference>
<evidence type="ECO:0000256" key="8">
    <source>
        <dbReference type="ARBA" id="ARBA00022741"/>
    </source>
</evidence>
<keyword evidence="18" id="KW-1185">Reference proteome</keyword>
<evidence type="ECO:0000256" key="2">
    <source>
        <dbReference type="ARBA" id="ARBA00004651"/>
    </source>
</evidence>
<organism evidence="17 18">
    <name type="scientific">Paenibacillus tianmuensis</name>
    <dbReference type="NCBI Taxonomy" id="624147"/>
    <lineage>
        <taxon>Bacteria</taxon>
        <taxon>Bacillati</taxon>
        <taxon>Bacillota</taxon>
        <taxon>Bacilli</taxon>
        <taxon>Bacillales</taxon>
        <taxon>Paenibacillaceae</taxon>
        <taxon>Paenibacillus</taxon>
    </lineage>
</organism>
<dbReference type="STRING" id="624147.SAMN04487970_100689"/>
<dbReference type="InterPro" id="IPR003661">
    <property type="entry name" value="HisK_dim/P_dom"/>
</dbReference>
<comment type="subcellular location">
    <subcellularLocation>
        <location evidence="2">Cell membrane</location>
        <topology evidence="2">Multi-pass membrane protein</topology>
    </subcellularLocation>
</comment>
<keyword evidence="10" id="KW-0067">ATP-binding</keyword>
<dbReference type="Pfam" id="PF02518">
    <property type="entry name" value="HATPase_c"/>
    <property type="match status" value="1"/>
</dbReference>
<evidence type="ECO:0000256" key="7">
    <source>
        <dbReference type="ARBA" id="ARBA00022692"/>
    </source>
</evidence>
<dbReference type="InterPro" id="IPR036097">
    <property type="entry name" value="HisK_dim/P_sf"/>
</dbReference>
<evidence type="ECO:0000259" key="15">
    <source>
        <dbReference type="PROSITE" id="PS50109"/>
    </source>
</evidence>
<dbReference type="Pfam" id="PF00512">
    <property type="entry name" value="HisKA"/>
    <property type="match status" value="1"/>
</dbReference>
<sequence length="456" mass="51877">MSLRTRLMLLSGLWILLIVIFFNWFIYYYILKKTTDNEVRQLWNKAKIILRDTEIHHPANWNSGQLQQYLESDSLIRIISPDGAVRAQVSASEELSAHPATYRSQYHTVVQNELGLLLLFIQVPIVGKNNVQIGLLELGKGLNVVAAFMELLVAGLTVTTGSVLLFSPIVGFFYTKALVRPIRQLLETMRTIRSKGDFILLRPQFTTKKDELGELGRTFNEMIMRLQENDRRQKHFVADASHELKTPLTVIESYTSLLRRWGSRDPAIRQEALNAIHSETVRLKELIDALLRMAEVERLVEPELHPVRIAELIRSTAEQMRRAFGRDIIVRIGSEETQCSGDAARLKQLLIILLDNATKYSQKNVIVECEEEERYVVIRVMDQGMGIPPEELPLLFERFYRVDKARSRGTGGSGLGLAIAKQIVELHQGSIRLDSEEGKGTMATVKLLKSSLISFQ</sequence>
<dbReference type="CDD" id="cd00075">
    <property type="entry name" value="HATPase"/>
    <property type="match status" value="1"/>
</dbReference>
<evidence type="ECO:0000256" key="14">
    <source>
        <dbReference type="SAM" id="Phobius"/>
    </source>
</evidence>
<gene>
    <name evidence="17" type="ORF">SAMN04487970_100689</name>
</gene>
<name>A0A1G4QBH6_9BACL</name>
<keyword evidence="6" id="KW-0808">Transferase</keyword>
<evidence type="ECO:0000256" key="10">
    <source>
        <dbReference type="ARBA" id="ARBA00022840"/>
    </source>
</evidence>
<keyword evidence="4" id="KW-1003">Cell membrane</keyword>
<evidence type="ECO:0000256" key="4">
    <source>
        <dbReference type="ARBA" id="ARBA00022475"/>
    </source>
</evidence>
<dbReference type="Gene3D" id="6.10.340.10">
    <property type="match status" value="1"/>
</dbReference>